<feature type="region of interest" description="Disordered" evidence="2">
    <location>
        <begin position="624"/>
        <end position="644"/>
    </location>
</feature>
<dbReference type="AlphaFoldDB" id="F9X428"/>
<dbReference type="GeneID" id="13400536"/>
<evidence type="ECO:0000259" key="3">
    <source>
        <dbReference type="PROSITE" id="PS00463"/>
    </source>
</evidence>
<dbReference type="PROSITE" id="PS00463">
    <property type="entry name" value="ZN2_CY6_FUNGAL_1"/>
    <property type="match status" value="1"/>
</dbReference>
<dbReference type="InterPro" id="IPR001138">
    <property type="entry name" value="Zn2Cys6_DnaBD"/>
</dbReference>
<accession>F9X428</accession>
<dbReference type="PANTHER" id="PTHR47840:SF3">
    <property type="entry name" value="ZN(II)2CYS6 TRANSCRIPTION FACTOR (EUROFUNG)"/>
    <property type="match status" value="1"/>
</dbReference>
<dbReference type="STRING" id="336722.F9X428"/>
<dbReference type="PANTHER" id="PTHR47840">
    <property type="entry name" value="ZN(II)2CYS6 TRANSCRIPTION FACTOR (EUROFUNG)-RELATED"/>
    <property type="match status" value="1"/>
</dbReference>
<evidence type="ECO:0000313" key="4">
    <source>
        <dbReference type="EMBL" id="EGP90153.1"/>
    </source>
</evidence>
<dbReference type="Pfam" id="PF00172">
    <property type="entry name" value="Zn_clus"/>
    <property type="match status" value="1"/>
</dbReference>
<reference evidence="4 5" key="1">
    <citation type="journal article" date="2011" name="PLoS Genet.">
        <title>Finished genome of the fungal wheat pathogen Mycosphaerella graminicola reveals dispensome structure, chromosome plasticity, and stealth pathogenesis.</title>
        <authorList>
            <person name="Goodwin S.B."/>
            <person name="Ben M'barek S."/>
            <person name="Dhillon B."/>
            <person name="Wittenberg A.H.J."/>
            <person name="Crane C.F."/>
            <person name="Hane J.K."/>
            <person name="Foster A.J."/>
            <person name="Van der Lee T.A.J."/>
            <person name="Grimwood J."/>
            <person name="Aerts A."/>
            <person name="Antoniw J."/>
            <person name="Bailey A."/>
            <person name="Bluhm B."/>
            <person name="Bowler J."/>
            <person name="Bristow J."/>
            <person name="van der Burgt A."/>
            <person name="Canto-Canche B."/>
            <person name="Churchill A.C.L."/>
            <person name="Conde-Ferraez L."/>
            <person name="Cools H.J."/>
            <person name="Coutinho P.M."/>
            <person name="Csukai M."/>
            <person name="Dehal P."/>
            <person name="De Wit P."/>
            <person name="Donzelli B."/>
            <person name="van de Geest H.C."/>
            <person name="van Ham R.C.H.J."/>
            <person name="Hammond-Kosack K.E."/>
            <person name="Henrissat B."/>
            <person name="Kilian A."/>
            <person name="Kobayashi A.K."/>
            <person name="Koopmann E."/>
            <person name="Kourmpetis Y."/>
            <person name="Kuzniar A."/>
            <person name="Lindquist E."/>
            <person name="Lombard V."/>
            <person name="Maliepaard C."/>
            <person name="Martins N."/>
            <person name="Mehrabi R."/>
            <person name="Nap J.P.H."/>
            <person name="Ponomarenko A."/>
            <person name="Rudd J.J."/>
            <person name="Salamov A."/>
            <person name="Schmutz J."/>
            <person name="Schouten H.J."/>
            <person name="Shapiro H."/>
            <person name="Stergiopoulos I."/>
            <person name="Torriani S.F.F."/>
            <person name="Tu H."/>
            <person name="de Vries R.P."/>
            <person name="Waalwijk C."/>
            <person name="Ware S.B."/>
            <person name="Wiebenga A."/>
            <person name="Zwiers L.-H."/>
            <person name="Oliver R.P."/>
            <person name="Grigoriev I.V."/>
            <person name="Kema G.H.J."/>
        </authorList>
    </citation>
    <scope>NUCLEOTIDE SEQUENCE [LARGE SCALE GENOMIC DNA]</scope>
    <source>
        <strain evidence="5">CBS 115943 / IPO323</strain>
    </source>
</reference>
<dbReference type="OMA" id="LPCMDAC"/>
<dbReference type="OrthoDB" id="5392779at2759"/>
<keyword evidence="5" id="KW-1185">Reference proteome</keyword>
<dbReference type="GO" id="GO:0000981">
    <property type="term" value="F:DNA-binding transcription factor activity, RNA polymerase II-specific"/>
    <property type="evidence" value="ECO:0007669"/>
    <property type="project" value="InterPro"/>
</dbReference>
<proteinExistence type="predicted"/>
<keyword evidence="1" id="KW-0539">Nucleus</keyword>
<dbReference type="eggNOG" id="ENOG502SKTD">
    <property type="taxonomic scope" value="Eukaryota"/>
</dbReference>
<evidence type="ECO:0000313" key="5">
    <source>
        <dbReference type="Proteomes" id="UP000008062"/>
    </source>
</evidence>
<protein>
    <recommendedName>
        <fullName evidence="3">Zn(2)-C6 fungal-type domain-containing protein</fullName>
    </recommendedName>
</protein>
<dbReference type="Gene3D" id="4.10.240.10">
    <property type="entry name" value="Zn(2)-C6 fungal-type DNA-binding domain"/>
    <property type="match status" value="1"/>
</dbReference>
<dbReference type="InterPro" id="IPR036864">
    <property type="entry name" value="Zn2-C6_fun-type_DNA-bd_sf"/>
</dbReference>
<dbReference type="KEGG" id="ztr:MYCGRDRAFT_36872"/>
<dbReference type="HOGENOM" id="CLU_004804_2_1_1"/>
<dbReference type="CDD" id="cd12148">
    <property type="entry name" value="fungal_TF_MHR"/>
    <property type="match status" value="1"/>
</dbReference>
<gene>
    <name evidence="4" type="ORF">MYCGRDRAFT_36872</name>
</gene>
<dbReference type="SMART" id="SM00066">
    <property type="entry name" value="GAL4"/>
    <property type="match status" value="1"/>
</dbReference>
<dbReference type="CDD" id="cd00067">
    <property type="entry name" value="GAL4"/>
    <property type="match status" value="1"/>
</dbReference>
<sequence length="727" mass="81247">MASLAPEVDTTSLKRIRKGTRSCIECRQRKIKCIWPDGHRLCSGCNTRGKQCVPQIYQKRSIATDRVTSRDRINRLEQQIANIAAAVQDKGSLPSTSPVDRDHAVDDTMPDEEGHDPSLDGPATDPPSHLKFLFENPLIGPSQRLARHKEPAQPPCSPQYLESARARLQRLLPTRQDVQAIVPHAAKWMELYTGLFPVLLRVGSPQQMVDMHQDMISPLADPTRIAMFLMAFTMTVRQIPPGQQITSIKGLSHGTSNMVDEADFNISDTRAFSMDVIGTIESTIISHQGFSSTVEGLSTTIMHCRLQMGLGKMRPVWLQLRRVVALAELMGLPRTCYGQSVDTENDPQAQERIALWDTICATDRLSSMLYNLPAATVTHQLRPKKFVDEDGKVITQALMFEIATLAMRIQNLDESSIRHDPPSEVYEKVLRVDKDLRALKVSTPSSWWASDHTQTLGPRHLIQFWFTYITVRTHMRTAMSKDEHDHYAYSRMTCFDAAKTITRMYTFVRPRLPAGFFACRIIDMQIFSCAVYLLMSSYDAAISRAPPRPDLKPFRDGERLALVQKILATMDSVSDQVGAEFAKEAAAAFRGLQAMLEGSEHAHPEGVTLHIPLLGKIHVGGRPQAEQLAQPMAQTSSAHNEQQQPLSSLPALSSTIHHGEIRIPAMANGECVPQQISTFTNLPYTSDFGNMPWMLEWDMNSSSLQDPFIADGYDGLDQWMDLGYGAA</sequence>
<feature type="domain" description="Zn(2)-C6 fungal-type" evidence="3">
    <location>
        <begin position="22"/>
        <end position="52"/>
    </location>
</feature>
<dbReference type="GO" id="GO:0008270">
    <property type="term" value="F:zinc ion binding"/>
    <property type="evidence" value="ECO:0007669"/>
    <property type="project" value="InterPro"/>
</dbReference>
<feature type="region of interest" description="Disordered" evidence="2">
    <location>
        <begin position="87"/>
        <end position="132"/>
    </location>
</feature>
<dbReference type="EMBL" id="CM001197">
    <property type="protein sequence ID" value="EGP90153.1"/>
    <property type="molecule type" value="Genomic_DNA"/>
</dbReference>
<organism evidence="4 5">
    <name type="scientific">Zymoseptoria tritici (strain CBS 115943 / IPO323)</name>
    <name type="common">Speckled leaf blotch fungus</name>
    <name type="synonym">Septoria tritici</name>
    <dbReference type="NCBI Taxonomy" id="336722"/>
    <lineage>
        <taxon>Eukaryota</taxon>
        <taxon>Fungi</taxon>
        <taxon>Dikarya</taxon>
        <taxon>Ascomycota</taxon>
        <taxon>Pezizomycotina</taxon>
        <taxon>Dothideomycetes</taxon>
        <taxon>Dothideomycetidae</taxon>
        <taxon>Mycosphaerellales</taxon>
        <taxon>Mycosphaerellaceae</taxon>
        <taxon>Zymoseptoria</taxon>
    </lineage>
</organism>
<dbReference type="Proteomes" id="UP000008062">
    <property type="component" value="Chromosome 2"/>
</dbReference>
<dbReference type="InParanoid" id="F9X428"/>
<name>F9X428_ZYMTI</name>
<evidence type="ECO:0000256" key="1">
    <source>
        <dbReference type="ARBA" id="ARBA00023242"/>
    </source>
</evidence>
<evidence type="ECO:0000256" key="2">
    <source>
        <dbReference type="SAM" id="MobiDB-lite"/>
    </source>
</evidence>
<feature type="compositionally biased region" description="Polar residues" evidence="2">
    <location>
        <begin position="632"/>
        <end position="641"/>
    </location>
</feature>
<dbReference type="SUPFAM" id="SSF57701">
    <property type="entry name" value="Zn2/Cys6 DNA-binding domain"/>
    <property type="match status" value="1"/>
</dbReference>
<dbReference type="RefSeq" id="XP_003855177.1">
    <property type="nucleotide sequence ID" value="XM_003855129.1"/>
</dbReference>